<sequence>MWLAVVDDYDELTQHETALLLQACRTVDLLDQLQARLDADGAIVDSPQGLKAHPAAAELRQQRITLARLVAALGLPTGVVEDGDEQKKRQRRSARGVYQANVGAP</sequence>
<accession>A0A439E0V4</accession>
<comment type="caution">
    <text evidence="2">The sequence shown here is derived from an EMBL/GenBank/DDBJ whole genome shotgun (WGS) entry which is preliminary data.</text>
</comment>
<evidence type="ECO:0000256" key="1">
    <source>
        <dbReference type="SAM" id="MobiDB-lite"/>
    </source>
</evidence>
<evidence type="ECO:0000313" key="3">
    <source>
        <dbReference type="Proteomes" id="UP000287177"/>
    </source>
</evidence>
<organism evidence="2 3">
    <name type="scientific">Mycolicibacterium elephantis DSM 44368</name>
    <dbReference type="NCBI Taxonomy" id="1335622"/>
    <lineage>
        <taxon>Bacteria</taxon>
        <taxon>Bacillati</taxon>
        <taxon>Actinomycetota</taxon>
        <taxon>Actinomycetes</taxon>
        <taxon>Mycobacteriales</taxon>
        <taxon>Mycobacteriaceae</taxon>
        <taxon>Mycolicibacterium</taxon>
    </lineage>
</organism>
<dbReference type="AlphaFoldDB" id="A0A439E0V4"/>
<dbReference type="Proteomes" id="UP000287177">
    <property type="component" value="Unassembled WGS sequence"/>
</dbReference>
<dbReference type="Pfam" id="PF05119">
    <property type="entry name" value="Terminase_4"/>
    <property type="match status" value="1"/>
</dbReference>
<name>A0A439E0V4_9MYCO</name>
<proteinExistence type="predicted"/>
<keyword evidence="3" id="KW-1185">Reference proteome</keyword>
<dbReference type="EMBL" id="ATDN01000001">
    <property type="protein sequence ID" value="RWA24045.1"/>
    <property type="molecule type" value="Genomic_DNA"/>
</dbReference>
<evidence type="ECO:0000313" key="2">
    <source>
        <dbReference type="EMBL" id="RWA24045.1"/>
    </source>
</evidence>
<gene>
    <name evidence="2" type="ORF">MELE44368_02200</name>
</gene>
<evidence type="ECO:0008006" key="4">
    <source>
        <dbReference type="Google" id="ProtNLM"/>
    </source>
</evidence>
<dbReference type="InterPro" id="IPR006448">
    <property type="entry name" value="Phage_term_ssu_P27"/>
</dbReference>
<protein>
    <recommendedName>
        <fullName evidence="4">Terminase</fullName>
    </recommendedName>
</protein>
<reference evidence="2 3" key="1">
    <citation type="submission" date="2013-06" db="EMBL/GenBank/DDBJ databases">
        <title>The draft sequence of the Mycobacterium elephantis genome.</title>
        <authorList>
            <person name="Pettersson F.B."/>
            <person name="Das S."/>
            <person name="Dasgupta S."/>
            <person name="Bhattacharya A."/>
            <person name="Kirsebom L.A."/>
        </authorList>
    </citation>
    <scope>NUCLEOTIDE SEQUENCE [LARGE SCALE GENOMIC DNA]</scope>
    <source>
        <strain evidence="2 3">DSM 44368</strain>
    </source>
</reference>
<feature type="region of interest" description="Disordered" evidence="1">
    <location>
        <begin position="80"/>
        <end position="105"/>
    </location>
</feature>